<dbReference type="Proteomes" id="UP000092993">
    <property type="component" value="Unassembled WGS sequence"/>
</dbReference>
<evidence type="ECO:0000256" key="15">
    <source>
        <dbReference type="SAM" id="MobiDB-lite"/>
    </source>
</evidence>
<dbReference type="PROSITE" id="PS00086">
    <property type="entry name" value="CYTOCHROME_P450"/>
    <property type="match status" value="1"/>
</dbReference>
<evidence type="ECO:0000313" key="17">
    <source>
        <dbReference type="EMBL" id="OBZ76900.1"/>
    </source>
</evidence>
<dbReference type="GO" id="GO:0005506">
    <property type="term" value="F:iron ion binding"/>
    <property type="evidence" value="ECO:0007669"/>
    <property type="project" value="InterPro"/>
</dbReference>
<keyword evidence="9 14" id="KW-0560">Oxidoreductase</keyword>
<sequence>MAGELMGWNRSVSLSPAGPRHRSPRRTLWPLQQSAAYAFFRDLSSSPDQFLHHIRRSVGTTIVAVAFGNEGTSEKDTMDYIERQDHAHLKFSRAATPYAYAVDFVPLLKYVPEWFPGAGFKKFVRIARQELEDFVQSQISYVKLRLDAVKTPSPADDETISWTATSLYTGGADTTIAGLSTFFYAMVLHPRVQVRAQEELDRVIGTDRLPTMADRPDLPYINACIKELLRWNAIAPIGIPHHAQQDDEFHGYFIPEGATIITNIWGMMRDAAVYAEPDKFHPERFLPPSNERDCTALAFGFGRRVCPGMHMADSSLFIYIASTLAAFNIRKRVGANGKEVELNAKFVSGLSGMFMWVLLSLLSFLTSSPSGPEPFECSITPRPGRGSVDKLAEEE</sequence>
<evidence type="ECO:0000256" key="3">
    <source>
        <dbReference type="ARBA" id="ARBA00005179"/>
    </source>
</evidence>
<evidence type="ECO:0000256" key="9">
    <source>
        <dbReference type="ARBA" id="ARBA00023002"/>
    </source>
</evidence>
<evidence type="ECO:0000256" key="4">
    <source>
        <dbReference type="ARBA" id="ARBA00010617"/>
    </source>
</evidence>
<evidence type="ECO:0000256" key="5">
    <source>
        <dbReference type="ARBA" id="ARBA00022617"/>
    </source>
</evidence>
<keyword evidence="11 14" id="KW-0503">Monooxygenase</keyword>
<evidence type="ECO:0000256" key="8">
    <source>
        <dbReference type="ARBA" id="ARBA00022989"/>
    </source>
</evidence>
<evidence type="ECO:0000256" key="6">
    <source>
        <dbReference type="ARBA" id="ARBA00022692"/>
    </source>
</evidence>
<gene>
    <name evidence="17" type="primary">ordA_37</name>
    <name evidence="17" type="ORF">A0H81_03197</name>
</gene>
<feature type="region of interest" description="Disordered" evidence="15">
    <location>
        <begin position="372"/>
        <end position="395"/>
    </location>
</feature>
<feature type="transmembrane region" description="Helical" evidence="16">
    <location>
        <begin position="311"/>
        <end position="330"/>
    </location>
</feature>
<dbReference type="STRING" id="5627.A0A1C7MJA6"/>
<dbReference type="GO" id="GO:0020037">
    <property type="term" value="F:heme binding"/>
    <property type="evidence" value="ECO:0007669"/>
    <property type="project" value="InterPro"/>
</dbReference>
<keyword evidence="12 16" id="KW-0472">Membrane</keyword>
<dbReference type="EMBL" id="LUGG01000003">
    <property type="protein sequence ID" value="OBZ76900.1"/>
    <property type="molecule type" value="Genomic_DNA"/>
</dbReference>
<comment type="similarity">
    <text evidence="4 14">Belongs to the cytochrome P450 family.</text>
</comment>
<evidence type="ECO:0000256" key="13">
    <source>
        <dbReference type="PIRSR" id="PIRSR602401-1"/>
    </source>
</evidence>
<dbReference type="InterPro" id="IPR050364">
    <property type="entry name" value="Cytochrome_P450_fung"/>
</dbReference>
<dbReference type="AlphaFoldDB" id="A0A1C7MJA6"/>
<keyword evidence="5 13" id="KW-0349">Heme</keyword>
<accession>A0A1C7MJA6</accession>
<dbReference type="CDD" id="cd11065">
    <property type="entry name" value="CYP64-like"/>
    <property type="match status" value="1"/>
</dbReference>
<evidence type="ECO:0000256" key="2">
    <source>
        <dbReference type="ARBA" id="ARBA00004167"/>
    </source>
</evidence>
<dbReference type="GO" id="GO:0004497">
    <property type="term" value="F:monooxygenase activity"/>
    <property type="evidence" value="ECO:0007669"/>
    <property type="project" value="UniProtKB-KW"/>
</dbReference>
<dbReference type="OrthoDB" id="2789670at2759"/>
<dbReference type="PANTHER" id="PTHR46300">
    <property type="entry name" value="P450, PUTATIVE (EUROFUNG)-RELATED-RELATED"/>
    <property type="match status" value="1"/>
</dbReference>
<feature type="binding site" description="axial binding residue" evidence="13">
    <location>
        <position position="306"/>
    </location>
    <ligand>
        <name>heme</name>
        <dbReference type="ChEBI" id="CHEBI:30413"/>
    </ligand>
    <ligandPart>
        <name>Fe</name>
        <dbReference type="ChEBI" id="CHEBI:18248"/>
    </ligandPart>
</feature>
<evidence type="ECO:0000256" key="16">
    <source>
        <dbReference type="SAM" id="Phobius"/>
    </source>
</evidence>
<comment type="subcellular location">
    <subcellularLocation>
        <location evidence="2">Membrane</location>
        <topology evidence="2">Single-pass membrane protein</topology>
    </subcellularLocation>
</comment>
<dbReference type="InterPro" id="IPR001128">
    <property type="entry name" value="Cyt_P450"/>
</dbReference>
<organism evidence="17 18">
    <name type="scientific">Grifola frondosa</name>
    <name type="common">Maitake</name>
    <name type="synonym">Polyporus frondosus</name>
    <dbReference type="NCBI Taxonomy" id="5627"/>
    <lineage>
        <taxon>Eukaryota</taxon>
        <taxon>Fungi</taxon>
        <taxon>Dikarya</taxon>
        <taxon>Basidiomycota</taxon>
        <taxon>Agaricomycotina</taxon>
        <taxon>Agaricomycetes</taxon>
        <taxon>Polyporales</taxon>
        <taxon>Grifolaceae</taxon>
        <taxon>Grifola</taxon>
    </lineage>
</organism>
<feature type="transmembrane region" description="Helical" evidence="16">
    <location>
        <begin position="342"/>
        <end position="365"/>
    </location>
</feature>
<dbReference type="GO" id="GO:0016705">
    <property type="term" value="F:oxidoreductase activity, acting on paired donors, with incorporation or reduction of molecular oxygen"/>
    <property type="evidence" value="ECO:0007669"/>
    <property type="project" value="InterPro"/>
</dbReference>
<keyword evidence="8 16" id="KW-1133">Transmembrane helix</keyword>
<dbReference type="PANTHER" id="PTHR46300:SF7">
    <property type="entry name" value="P450, PUTATIVE (EUROFUNG)-RELATED"/>
    <property type="match status" value="1"/>
</dbReference>
<proteinExistence type="inferred from homology"/>
<keyword evidence="18" id="KW-1185">Reference proteome</keyword>
<dbReference type="Gene3D" id="1.10.630.10">
    <property type="entry name" value="Cytochrome P450"/>
    <property type="match status" value="1"/>
</dbReference>
<dbReference type="PRINTS" id="PR00463">
    <property type="entry name" value="EP450I"/>
</dbReference>
<comment type="cofactor">
    <cofactor evidence="1 13">
        <name>heme</name>
        <dbReference type="ChEBI" id="CHEBI:30413"/>
    </cofactor>
</comment>
<reference evidence="17 18" key="1">
    <citation type="submission" date="2016-03" db="EMBL/GenBank/DDBJ databases">
        <title>Whole genome sequencing of Grifola frondosa 9006-11.</title>
        <authorList>
            <person name="Min B."/>
            <person name="Park H."/>
            <person name="Kim J.-G."/>
            <person name="Cho H."/>
            <person name="Oh Y.-L."/>
            <person name="Kong W.-S."/>
            <person name="Choi I.-G."/>
        </authorList>
    </citation>
    <scope>NUCLEOTIDE SEQUENCE [LARGE SCALE GENOMIC DNA]</scope>
    <source>
        <strain evidence="17 18">9006-11</strain>
    </source>
</reference>
<evidence type="ECO:0000256" key="7">
    <source>
        <dbReference type="ARBA" id="ARBA00022723"/>
    </source>
</evidence>
<evidence type="ECO:0000256" key="11">
    <source>
        <dbReference type="ARBA" id="ARBA00023033"/>
    </source>
</evidence>
<dbReference type="InterPro" id="IPR002401">
    <property type="entry name" value="Cyt_P450_E_grp-I"/>
</dbReference>
<dbReference type="Pfam" id="PF00067">
    <property type="entry name" value="p450"/>
    <property type="match status" value="1"/>
</dbReference>
<dbReference type="OMA" id="HRYDTMM"/>
<keyword evidence="10 13" id="KW-0408">Iron</keyword>
<name>A0A1C7MJA6_GRIFR</name>
<keyword evidence="7 13" id="KW-0479">Metal-binding</keyword>
<evidence type="ECO:0000256" key="12">
    <source>
        <dbReference type="ARBA" id="ARBA00023136"/>
    </source>
</evidence>
<dbReference type="PRINTS" id="PR00385">
    <property type="entry name" value="P450"/>
</dbReference>
<dbReference type="InterPro" id="IPR017972">
    <property type="entry name" value="Cyt_P450_CS"/>
</dbReference>
<dbReference type="InterPro" id="IPR036396">
    <property type="entry name" value="Cyt_P450_sf"/>
</dbReference>
<evidence type="ECO:0000256" key="14">
    <source>
        <dbReference type="RuleBase" id="RU000461"/>
    </source>
</evidence>
<dbReference type="SUPFAM" id="SSF48264">
    <property type="entry name" value="Cytochrome P450"/>
    <property type="match status" value="1"/>
</dbReference>
<comment type="pathway">
    <text evidence="3">Secondary metabolite biosynthesis.</text>
</comment>
<keyword evidence="6 16" id="KW-0812">Transmembrane</keyword>
<evidence type="ECO:0000256" key="1">
    <source>
        <dbReference type="ARBA" id="ARBA00001971"/>
    </source>
</evidence>
<comment type="caution">
    <text evidence="17">The sequence shown here is derived from an EMBL/GenBank/DDBJ whole genome shotgun (WGS) entry which is preliminary data.</text>
</comment>
<evidence type="ECO:0000313" key="18">
    <source>
        <dbReference type="Proteomes" id="UP000092993"/>
    </source>
</evidence>
<evidence type="ECO:0000256" key="10">
    <source>
        <dbReference type="ARBA" id="ARBA00023004"/>
    </source>
</evidence>
<protein>
    <submittedName>
        <fullName evidence="17">O-methylsterigmatocystin oxidoreductase</fullName>
    </submittedName>
</protein>
<dbReference type="GO" id="GO:0016020">
    <property type="term" value="C:membrane"/>
    <property type="evidence" value="ECO:0007669"/>
    <property type="project" value="UniProtKB-SubCell"/>
</dbReference>